<evidence type="ECO:0000259" key="2">
    <source>
        <dbReference type="PROSITE" id="PS50866"/>
    </source>
</evidence>
<sequence length="227" mass="26078">MFIKSIALIKIAITENDTFIPENMVACGNFPETTTFPDMARKLYVVNAPLMLNALMKMVLMALAKETVEKIEILGSNWKEILVERHGAEYLPQSYGGKLCDDLLRKGGEVPEIVKSQVKKLHYQPEELTNIRVSARNEVRIPFVVDKKGSKLSWYFVCASGDIDFSIVFQDREVWPCFRITTEFVAEFGEIICKEIGTYEIRFSNKHAVFWSKNIQYIIKIEPPEFP</sequence>
<dbReference type="WBParaSite" id="ALUE_0002180101-mRNA-1">
    <property type="protein sequence ID" value="ALUE_0002180101-mRNA-1"/>
    <property type="gene ID" value="ALUE_0002180101"/>
</dbReference>
<dbReference type="SUPFAM" id="SSF52087">
    <property type="entry name" value="CRAL/TRIO domain"/>
    <property type="match status" value="1"/>
</dbReference>
<proteinExistence type="predicted"/>
<dbReference type="InterPro" id="IPR009038">
    <property type="entry name" value="GOLD_dom"/>
</dbReference>
<dbReference type="PANTHER" id="PTHR23324:SF83">
    <property type="entry name" value="SEC14-LIKE PROTEIN 2"/>
    <property type="match status" value="1"/>
</dbReference>
<accession>A0A0M3ISS3</accession>
<dbReference type="InterPro" id="IPR036598">
    <property type="entry name" value="GOLD_dom_sf"/>
</dbReference>
<protein>
    <submittedName>
        <fullName evidence="4">CRAL-TRIO domain-containing protein</fullName>
    </submittedName>
</protein>
<evidence type="ECO:0000313" key="4">
    <source>
        <dbReference type="WBParaSite" id="ALUE_0002180101-mRNA-1"/>
    </source>
</evidence>
<dbReference type="InterPro" id="IPR001251">
    <property type="entry name" value="CRAL-TRIO_dom"/>
</dbReference>
<evidence type="ECO:0000313" key="3">
    <source>
        <dbReference type="Proteomes" id="UP000036681"/>
    </source>
</evidence>
<dbReference type="PROSITE" id="PS50866">
    <property type="entry name" value="GOLD"/>
    <property type="match status" value="1"/>
</dbReference>
<organism evidence="3 4">
    <name type="scientific">Ascaris lumbricoides</name>
    <name type="common">Giant roundworm</name>
    <dbReference type="NCBI Taxonomy" id="6252"/>
    <lineage>
        <taxon>Eukaryota</taxon>
        <taxon>Metazoa</taxon>
        <taxon>Ecdysozoa</taxon>
        <taxon>Nematoda</taxon>
        <taxon>Chromadorea</taxon>
        <taxon>Rhabditida</taxon>
        <taxon>Spirurina</taxon>
        <taxon>Ascaridomorpha</taxon>
        <taxon>Ascaridoidea</taxon>
        <taxon>Ascarididae</taxon>
        <taxon>Ascaris</taxon>
    </lineage>
</organism>
<feature type="domain" description="CRAL-TRIO" evidence="1">
    <location>
        <begin position="1"/>
        <end position="103"/>
    </location>
</feature>
<name>A0A0M3ISS3_ASCLU</name>
<dbReference type="CDD" id="cd00170">
    <property type="entry name" value="SEC14"/>
    <property type="match status" value="1"/>
</dbReference>
<dbReference type="PANTHER" id="PTHR23324">
    <property type="entry name" value="SEC14 RELATED PROTEIN"/>
    <property type="match status" value="1"/>
</dbReference>
<reference evidence="4" key="1">
    <citation type="submission" date="2017-02" db="UniProtKB">
        <authorList>
            <consortium name="WormBaseParasite"/>
        </authorList>
    </citation>
    <scope>IDENTIFICATION</scope>
</reference>
<dbReference type="Gene3D" id="2.60.120.680">
    <property type="entry name" value="GOLD domain"/>
    <property type="match status" value="1"/>
</dbReference>
<dbReference type="GO" id="GO:0005737">
    <property type="term" value="C:cytoplasm"/>
    <property type="evidence" value="ECO:0007669"/>
    <property type="project" value="TreeGrafter"/>
</dbReference>
<dbReference type="SUPFAM" id="SSF101576">
    <property type="entry name" value="Supernatant protein factor (SPF), C-terminal domain"/>
    <property type="match status" value="1"/>
</dbReference>
<dbReference type="AlphaFoldDB" id="A0A0M3ISS3"/>
<dbReference type="Gene3D" id="3.40.525.10">
    <property type="entry name" value="CRAL-TRIO lipid binding domain"/>
    <property type="match status" value="1"/>
</dbReference>
<evidence type="ECO:0000259" key="1">
    <source>
        <dbReference type="PROSITE" id="PS50191"/>
    </source>
</evidence>
<dbReference type="InterPro" id="IPR051064">
    <property type="entry name" value="SEC14/CRAL-TRIO_domain"/>
</dbReference>
<dbReference type="Pfam" id="PF00650">
    <property type="entry name" value="CRAL_TRIO"/>
    <property type="match status" value="1"/>
</dbReference>
<keyword evidence="3" id="KW-1185">Reference proteome</keyword>
<dbReference type="InterPro" id="IPR036865">
    <property type="entry name" value="CRAL-TRIO_dom_sf"/>
</dbReference>
<feature type="domain" description="GOLD" evidence="2">
    <location>
        <begin position="126"/>
        <end position="221"/>
    </location>
</feature>
<dbReference type="Proteomes" id="UP000036681">
    <property type="component" value="Unplaced"/>
</dbReference>
<dbReference type="PROSITE" id="PS50191">
    <property type="entry name" value="CRAL_TRIO"/>
    <property type="match status" value="1"/>
</dbReference>